<keyword evidence="6" id="KW-0503">Monooxygenase</keyword>
<evidence type="ECO:0000256" key="1">
    <source>
        <dbReference type="ARBA" id="ARBA00009183"/>
    </source>
</evidence>
<dbReference type="InterPro" id="IPR020946">
    <property type="entry name" value="Flavin_mOase-like"/>
</dbReference>
<organism evidence="6 7">
    <name type="scientific">Penicillium chermesinum</name>
    <dbReference type="NCBI Taxonomy" id="63820"/>
    <lineage>
        <taxon>Eukaryota</taxon>
        <taxon>Fungi</taxon>
        <taxon>Dikarya</taxon>
        <taxon>Ascomycota</taxon>
        <taxon>Pezizomycotina</taxon>
        <taxon>Eurotiomycetes</taxon>
        <taxon>Eurotiomycetidae</taxon>
        <taxon>Eurotiales</taxon>
        <taxon>Aspergillaceae</taxon>
        <taxon>Penicillium</taxon>
    </lineage>
</organism>
<keyword evidence="7" id="KW-1185">Reference proteome</keyword>
<dbReference type="InterPro" id="IPR000960">
    <property type="entry name" value="Flavin_mOase"/>
</dbReference>
<dbReference type="GO" id="GO:0004499">
    <property type="term" value="F:N,N-dimethylaniline monooxygenase activity"/>
    <property type="evidence" value="ECO:0007669"/>
    <property type="project" value="InterPro"/>
</dbReference>
<dbReference type="InterPro" id="IPR036188">
    <property type="entry name" value="FAD/NAD-bd_sf"/>
</dbReference>
<keyword evidence="5" id="KW-0560">Oxidoreductase</keyword>
<reference evidence="6" key="2">
    <citation type="journal article" date="2023" name="IMA Fungus">
        <title>Comparative genomic study of the Penicillium genus elucidates a diverse pangenome and 15 lateral gene transfer events.</title>
        <authorList>
            <person name="Petersen C."/>
            <person name="Sorensen T."/>
            <person name="Nielsen M.R."/>
            <person name="Sondergaard T.E."/>
            <person name="Sorensen J.L."/>
            <person name="Fitzpatrick D.A."/>
            <person name="Frisvad J.C."/>
            <person name="Nielsen K.L."/>
        </authorList>
    </citation>
    <scope>NUCLEOTIDE SEQUENCE</scope>
    <source>
        <strain evidence="6">IBT 19713</strain>
    </source>
</reference>
<sequence>MNVQRIAVIGAGPCGLGIAKYLIAEKYFQTITLFEQRDQPGGVWNYTGDLGLETGSPTAHASPSSTPQERVNGQFVSPVYDSLETNIPKTLMNFNDLAFPEETPLFPPHDVVQKYLHRYAEDLTPYIRYQSLVVNVSRSPKEWTVQWRDLKNEQIHAAPFDAVIVANGHHNDPKIPAIPGLAEWNRAYPDSILHSSSYRRPESFANKKVIIVGHSASGIDIGFQISSVSQHPLLISEPLPEIRRFDPQNARVEFINGHEEFGVDHVVFCTGYHFSIPFLSSLQPPRNHRRNPSSPSLSAHILHSGSHASVHRVSAADCPVPVEPGARGVGCARVFGASGSSIAGRDGKVDSRVDGGPGDGQGFNTLPFPLDADYISYLYGLCQDAGKRDGLENGGNGKAPPYWGEKERWTRERFPLIKKASQALGSRRGEITSLEQLGFNFEEEKKKGEGGESHL</sequence>
<dbReference type="SUPFAM" id="SSF51905">
    <property type="entry name" value="FAD/NAD(P)-binding domain"/>
    <property type="match status" value="1"/>
</dbReference>
<reference evidence="6" key="1">
    <citation type="submission" date="2022-11" db="EMBL/GenBank/DDBJ databases">
        <authorList>
            <person name="Petersen C."/>
        </authorList>
    </citation>
    <scope>NUCLEOTIDE SEQUENCE</scope>
    <source>
        <strain evidence="6">IBT 19713</strain>
    </source>
</reference>
<dbReference type="AlphaFoldDB" id="A0A9W9NH93"/>
<dbReference type="Pfam" id="PF00743">
    <property type="entry name" value="FMO-like"/>
    <property type="match status" value="1"/>
</dbReference>
<dbReference type="PANTHER" id="PTHR23023">
    <property type="entry name" value="DIMETHYLANILINE MONOOXYGENASE"/>
    <property type="match status" value="1"/>
</dbReference>
<dbReference type="RefSeq" id="XP_058326804.1">
    <property type="nucleotide sequence ID" value="XM_058478474.1"/>
</dbReference>
<dbReference type="GO" id="GO:0050660">
    <property type="term" value="F:flavin adenine dinucleotide binding"/>
    <property type="evidence" value="ECO:0007669"/>
    <property type="project" value="InterPro"/>
</dbReference>
<dbReference type="OrthoDB" id="66881at2759"/>
<dbReference type="GO" id="GO:0050661">
    <property type="term" value="F:NADP binding"/>
    <property type="evidence" value="ECO:0007669"/>
    <property type="project" value="InterPro"/>
</dbReference>
<accession>A0A9W9NH93</accession>
<dbReference type="Gene3D" id="3.50.50.60">
    <property type="entry name" value="FAD/NAD(P)-binding domain"/>
    <property type="match status" value="1"/>
</dbReference>
<protein>
    <submittedName>
        <fullName evidence="6">Flavin monooxygenase FMO</fullName>
    </submittedName>
</protein>
<keyword evidence="4" id="KW-0521">NADP</keyword>
<dbReference type="PRINTS" id="PR00370">
    <property type="entry name" value="FMOXYGENASE"/>
</dbReference>
<evidence type="ECO:0000256" key="2">
    <source>
        <dbReference type="ARBA" id="ARBA00022630"/>
    </source>
</evidence>
<dbReference type="Proteomes" id="UP001150941">
    <property type="component" value="Unassembled WGS sequence"/>
</dbReference>
<evidence type="ECO:0000313" key="7">
    <source>
        <dbReference type="Proteomes" id="UP001150941"/>
    </source>
</evidence>
<evidence type="ECO:0000256" key="5">
    <source>
        <dbReference type="ARBA" id="ARBA00023002"/>
    </source>
</evidence>
<keyword evidence="3" id="KW-0274">FAD</keyword>
<evidence type="ECO:0000256" key="3">
    <source>
        <dbReference type="ARBA" id="ARBA00022827"/>
    </source>
</evidence>
<keyword evidence="2" id="KW-0285">Flavoprotein</keyword>
<comment type="caution">
    <text evidence="6">The sequence shown here is derived from an EMBL/GenBank/DDBJ whole genome shotgun (WGS) entry which is preliminary data.</text>
</comment>
<dbReference type="InterPro" id="IPR050346">
    <property type="entry name" value="FMO-like"/>
</dbReference>
<dbReference type="EMBL" id="JAPQKS010000007">
    <property type="protein sequence ID" value="KAJ5219974.1"/>
    <property type="molecule type" value="Genomic_DNA"/>
</dbReference>
<evidence type="ECO:0000256" key="4">
    <source>
        <dbReference type="ARBA" id="ARBA00022857"/>
    </source>
</evidence>
<evidence type="ECO:0000313" key="6">
    <source>
        <dbReference type="EMBL" id="KAJ5219974.1"/>
    </source>
</evidence>
<dbReference type="GeneID" id="83205777"/>
<dbReference type="Pfam" id="PF13450">
    <property type="entry name" value="NAD_binding_8"/>
    <property type="match status" value="1"/>
</dbReference>
<gene>
    <name evidence="6" type="ORF">N7468_009178</name>
</gene>
<name>A0A9W9NH93_9EURO</name>
<comment type="similarity">
    <text evidence="1">Belongs to the FMO family.</text>
</comment>
<proteinExistence type="inferred from homology"/>